<dbReference type="EMBL" id="JACMYE010000011">
    <property type="protein sequence ID" value="MBC3179866.1"/>
    <property type="molecule type" value="Genomic_DNA"/>
</dbReference>
<reference evidence="3 4" key="1">
    <citation type="submission" date="2020-08" db="EMBL/GenBank/DDBJ databases">
        <title>novel species in genus Corynebacterium.</title>
        <authorList>
            <person name="Zhang G."/>
        </authorList>
    </citation>
    <scope>NUCLEOTIDE SEQUENCE [LARGE SCALE GENOMIC DNA]</scope>
    <source>
        <strain evidence="3 4">zg-917</strain>
        <strain evidence="2">Zg-917</strain>
    </source>
</reference>
<dbReference type="KEGG" id="cluj:IAU68_09230"/>
<proteinExistence type="predicted"/>
<accession>A0A7H0K270</accession>
<dbReference type="InterPro" id="IPR025447">
    <property type="entry name" value="DUF4192"/>
</dbReference>
<evidence type="ECO:0000313" key="2">
    <source>
        <dbReference type="EMBL" id="QNP91386.1"/>
    </source>
</evidence>
<name>A0A7H0K270_9CORY</name>
<evidence type="ECO:0000313" key="3">
    <source>
        <dbReference type="Proteomes" id="UP000516235"/>
    </source>
</evidence>
<protein>
    <submittedName>
        <fullName evidence="2">DUF4192 family protein</fullName>
    </submittedName>
</protein>
<evidence type="ECO:0000313" key="4">
    <source>
        <dbReference type="Proteomes" id="UP000642876"/>
    </source>
</evidence>
<keyword evidence="4" id="KW-1185">Reference proteome</keyword>
<sequence length="39" mass="4053">MSAPIPAPRATTLTNPGQLIANVPALLGFYPQDSIICTV</sequence>
<gene>
    <name evidence="1" type="ORF">H7348_11240</name>
    <name evidence="2" type="ORF">IAU68_09230</name>
</gene>
<dbReference type="Proteomes" id="UP000642876">
    <property type="component" value="Unassembled WGS sequence"/>
</dbReference>
<dbReference type="Proteomes" id="UP000516235">
    <property type="component" value="Chromosome"/>
</dbReference>
<dbReference type="AlphaFoldDB" id="A0A7H0K270"/>
<dbReference type="EMBL" id="CP061032">
    <property type="protein sequence ID" value="QNP91386.1"/>
    <property type="molecule type" value="Genomic_DNA"/>
</dbReference>
<dbReference type="RefSeq" id="WP_171194672.1">
    <property type="nucleotide sequence ID" value="NZ_JACMYE010000011.1"/>
</dbReference>
<dbReference type="Pfam" id="PF13830">
    <property type="entry name" value="DUF4192"/>
    <property type="match status" value="1"/>
</dbReference>
<evidence type="ECO:0000313" key="1">
    <source>
        <dbReference type="EMBL" id="MBC3179866.1"/>
    </source>
</evidence>
<organism evidence="2 3">
    <name type="scientific">Corynebacterium lujinxingii</name>
    <dbReference type="NCBI Taxonomy" id="2763010"/>
    <lineage>
        <taxon>Bacteria</taxon>
        <taxon>Bacillati</taxon>
        <taxon>Actinomycetota</taxon>
        <taxon>Actinomycetes</taxon>
        <taxon>Mycobacteriales</taxon>
        <taxon>Corynebacteriaceae</taxon>
        <taxon>Corynebacterium</taxon>
    </lineage>
</organism>